<dbReference type="InterPro" id="IPR003593">
    <property type="entry name" value="AAA+_ATPase"/>
</dbReference>
<dbReference type="PROSITE" id="PS00211">
    <property type="entry name" value="ABC_TRANSPORTER_1"/>
    <property type="match status" value="1"/>
</dbReference>
<dbReference type="PANTHER" id="PTHR42855:SF1">
    <property type="entry name" value="ABC TRANSPORTER DOMAIN-CONTAINING PROTEIN"/>
    <property type="match status" value="1"/>
</dbReference>
<dbReference type="SUPFAM" id="SSF52540">
    <property type="entry name" value="P-loop containing nucleoside triphosphate hydrolases"/>
    <property type="match status" value="2"/>
</dbReference>
<dbReference type="InterPro" id="IPR003439">
    <property type="entry name" value="ABC_transporter-like_ATP-bd"/>
</dbReference>
<dbReference type="Gene3D" id="3.40.50.300">
    <property type="entry name" value="P-loop containing nucleotide triphosphate hydrolases"/>
    <property type="match status" value="2"/>
</dbReference>
<proteinExistence type="predicted"/>
<dbReference type="SMART" id="SM00382">
    <property type="entry name" value="AAA"/>
    <property type="match status" value="2"/>
</dbReference>
<dbReference type="CDD" id="cd03221">
    <property type="entry name" value="ABCF_EF-3"/>
    <property type="match status" value="2"/>
</dbReference>
<dbReference type="Pfam" id="PF12848">
    <property type="entry name" value="ABC_tran_Xtn"/>
    <property type="match status" value="1"/>
</dbReference>
<keyword evidence="2 5" id="KW-0067">ATP-binding</keyword>
<keyword evidence="1" id="KW-0547">Nucleotide-binding</keyword>
<feature type="domain" description="ABC transporter" evidence="4">
    <location>
        <begin position="283"/>
        <end position="510"/>
    </location>
</feature>
<evidence type="ECO:0000256" key="3">
    <source>
        <dbReference type="SAM" id="MobiDB-lite"/>
    </source>
</evidence>
<dbReference type="InterPro" id="IPR051309">
    <property type="entry name" value="ABCF_ATPase"/>
</dbReference>
<dbReference type="RefSeq" id="WP_135076362.1">
    <property type="nucleotide sequence ID" value="NZ_CP038267.1"/>
</dbReference>
<protein>
    <submittedName>
        <fullName evidence="5">ABC transporter ATP-binding protein</fullName>
    </submittedName>
</protein>
<dbReference type="Proteomes" id="UP000294894">
    <property type="component" value="Chromosome"/>
</dbReference>
<evidence type="ECO:0000313" key="6">
    <source>
        <dbReference type="Proteomes" id="UP000294894"/>
    </source>
</evidence>
<feature type="compositionally biased region" description="Low complexity" evidence="3">
    <location>
        <begin position="500"/>
        <end position="518"/>
    </location>
</feature>
<dbReference type="InterPro" id="IPR017871">
    <property type="entry name" value="ABC_transporter-like_CS"/>
</dbReference>
<dbReference type="InterPro" id="IPR027417">
    <property type="entry name" value="P-loop_NTPase"/>
</dbReference>
<accession>A0A4V1BDU3</accession>
<feature type="compositionally biased region" description="Basic and acidic residues" evidence="3">
    <location>
        <begin position="519"/>
        <end position="533"/>
    </location>
</feature>
<dbReference type="Pfam" id="PF00005">
    <property type="entry name" value="ABC_tran"/>
    <property type="match status" value="2"/>
</dbReference>
<evidence type="ECO:0000256" key="1">
    <source>
        <dbReference type="ARBA" id="ARBA00022741"/>
    </source>
</evidence>
<dbReference type="GO" id="GO:0005524">
    <property type="term" value="F:ATP binding"/>
    <property type="evidence" value="ECO:0007669"/>
    <property type="project" value="UniProtKB-KW"/>
</dbReference>
<organism evidence="5 6">
    <name type="scientific">Nocardioides euryhalodurans</name>
    <dbReference type="NCBI Taxonomy" id="2518370"/>
    <lineage>
        <taxon>Bacteria</taxon>
        <taxon>Bacillati</taxon>
        <taxon>Actinomycetota</taxon>
        <taxon>Actinomycetes</taxon>
        <taxon>Propionibacteriales</taxon>
        <taxon>Nocardioidaceae</taxon>
        <taxon>Nocardioides</taxon>
    </lineage>
</organism>
<dbReference type="AlphaFoldDB" id="A0A4V1BDU3"/>
<feature type="domain" description="ABC transporter" evidence="4">
    <location>
        <begin position="5"/>
        <end position="219"/>
    </location>
</feature>
<sequence length="597" mass="65554">MANLLNLERVSKAHGVRPLLTDVSLGVSAGDRIGIVGRNGDGKTTLLEVMTGLEPVDSGRVSRSRGLLVGYLRQGDDLVDTHTVREAVLGGRSDHEWAADPSTREVVEVLLAGVSLDRAVAGLSGGERRRCSLAELLLGHHDLVVLDEPTNHLDVEAVAWLAEHLAKRPSALVVVTHDRWFLDAVCQWTWEVHDGVVDAYEGGYAAFVLSKAERQRQAAASEARRQNLVRKELAWLRRGAPARTSKPKFRIDAATTLIEDEPPPRDRLELQKFATQRLGKDVVDVEDVDLSRGDRQLLKHATWRLGPGDRVGIVGVNGAGKTSVLSLLSGALPPSAGRVRHGRTIALQHLTQHIDDLDPESRVLETVESIKRVTRMADGTDVTASGMLERFGFTGDKLTARTGDLSGGERRRFQLLRLLLTEPNVLLLDEPTNDLDIETLNVLEDFLDRWPGTLVVVSHDRYFLERVTDSIWALMGDGQIAMLPRGVDEYLERRAGASSQPQPAETALAPTPAAAESALPDRPRAGSAEERAARKTMARIDKQLERIAVREAELNAALEAHAQDYEKLADLGASVQQLVDEREALELEWLEAAEHVE</sequence>
<dbReference type="EMBL" id="CP038267">
    <property type="protein sequence ID" value="QBR92322.1"/>
    <property type="molecule type" value="Genomic_DNA"/>
</dbReference>
<evidence type="ECO:0000259" key="4">
    <source>
        <dbReference type="PROSITE" id="PS50893"/>
    </source>
</evidence>
<reference evidence="5 6" key="1">
    <citation type="submission" date="2019-03" db="EMBL/GenBank/DDBJ databases">
        <title>Three New Species of Nocardioides, Nocardioides euryhalodurans sp. nov., Nocardioides seonyuensis sp. nov. and Nocardioides eburneoflavus sp. nov., Iolated from Soil.</title>
        <authorList>
            <person name="Roh S.G."/>
            <person name="Lee C."/>
            <person name="Kim M.-K."/>
            <person name="Kim S.B."/>
        </authorList>
    </citation>
    <scope>NUCLEOTIDE SEQUENCE [LARGE SCALE GENOMIC DNA]</scope>
    <source>
        <strain evidence="5 6">MMS17-SY117</strain>
    </source>
</reference>
<dbReference type="PANTHER" id="PTHR42855">
    <property type="entry name" value="ABC TRANSPORTER ATP-BINDING SUBUNIT"/>
    <property type="match status" value="1"/>
</dbReference>
<dbReference type="OrthoDB" id="5592724at2"/>
<name>A0A4V1BDU3_9ACTN</name>
<keyword evidence="6" id="KW-1185">Reference proteome</keyword>
<dbReference type="InterPro" id="IPR032781">
    <property type="entry name" value="ABC_tran_Xtn"/>
</dbReference>
<dbReference type="KEGG" id="noy:EXE57_08495"/>
<dbReference type="GO" id="GO:0016887">
    <property type="term" value="F:ATP hydrolysis activity"/>
    <property type="evidence" value="ECO:0007669"/>
    <property type="project" value="InterPro"/>
</dbReference>
<dbReference type="PROSITE" id="PS50893">
    <property type="entry name" value="ABC_TRANSPORTER_2"/>
    <property type="match status" value="2"/>
</dbReference>
<feature type="region of interest" description="Disordered" evidence="3">
    <location>
        <begin position="494"/>
        <end position="533"/>
    </location>
</feature>
<evidence type="ECO:0000256" key="2">
    <source>
        <dbReference type="ARBA" id="ARBA00022840"/>
    </source>
</evidence>
<gene>
    <name evidence="5" type="ORF">EXE57_08495</name>
</gene>
<evidence type="ECO:0000313" key="5">
    <source>
        <dbReference type="EMBL" id="QBR92322.1"/>
    </source>
</evidence>